<keyword evidence="5" id="KW-1015">Disulfide bond</keyword>
<comment type="caution">
    <text evidence="13">The sequence shown here is derived from an EMBL/GenBank/DDBJ whole genome shotgun (WGS) entry which is preliminary data.</text>
</comment>
<name>A0ABD0V7T9_DENTH</name>
<feature type="chain" id="PRO_5044799281" description="Phytocyanin domain-containing protein" evidence="11">
    <location>
        <begin position="21"/>
        <end position="176"/>
    </location>
</feature>
<evidence type="ECO:0000313" key="13">
    <source>
        <dbReference type="EMBL" id="KAL0921039.1"/>
    </source>
</evidence>
<evidence type="ECO:0000256" key="9">
    <source>
        <dbReference type="ARBA" id="ARBA00037868"/>
    </source>
</evidence>
<keyword evidence="10" id="KW-1133">Transmembrane helix</keyword>
<accession>A0ABD0V7T9</accession>
<dbReference type="Gene3D" id="2.60.40.420">
    <property type="entry name" value="Cupredoxins - blue copper proteins"/>
    <property type="match status" value="1"/>
</dbReference>
<evidence type="ECO:0000256" key="11">
    <source>
        <dbReference type="SAM" id="SignalP"/>
    </source>
</evidence>
<comment type="subcellular location">
    <subcellularLocation>
        <location evidence="9">Endomembrane system</location>
        <topology evidence="9">Lipid-anchor</topology>
    </subcellularLocation>
    <subcellularLocation>
        <location evidence="1">Membrane</location>
        <topology evidence="1">Lipid-anchor</topology>
        <topology evidence="1">GPI-anchor</topology>
    </subcellularLocation>
</comment>
<comment type="similarity">
    <text evidence="8">Belongs to the early nodulin-like (ENODL) family.</text>
</comment>
<dbReference type="GO" id="GO:0012505">
    <property type="term" value="C:endomembrane system"/>
    <property type="evidence" value="ECO:0007669"/>
    <property type="project" value="UniProtKB-SubCell"/>
</dbReference>
<dbReference type="AlphaFoldDB" id="A0ABD0V7T9"/>
<dbReference type="CDD" id="cd11019">
    <property type="entry name" value="OsENODL1_like"/>
    <property type="match status" value="1"/>
</dbReference>
<sequence>MDRLLPLAGVLLSLFHVSFGYDFYVGGKDGWVVKPDESYDLWAVNMRFQVNDKLVFKYKKGEDSVLQVKEEDFHLCNTSNPIKKFNNGDTVFLLDRSGPFYFISGESGHCAQGQKLVVVVMAVRVPPSPSPSPSPAPAANSVSPLPSPTPSSAIGVAVSRAYCGVLALFLGAVVFG</sequence>
<keyword evidence="7" id="KW-0449">Lipoprotein</keyword>
<feature type="transmembrane region" description="Helical" evidence="10">
    <location>
        <begin position="153"/>
        <end position="175"/>
    </location>
</feature>
<evidence type="ECO:0000256" key="5">
    <source>
        <dbReference type="ARBA" id="ARBA00023157"/>
    </source>
</evidence>
<dbReference type="GO" id="GO:0098552">
    <property type="term" value="C:side of membrane"/>
    <property type="evidence" value="ECO:0007669"/>
    <property type="project" value="UniProtKB-KW"/>
</dbReference>
<feature type="signal peptide" evidence="11">
    <location>
        <begin position="1"/>
        <end position="20"/>
    </location>
</feature>
<dbReference type="InterPro" id="IPR041846">
    <property type="entry name" value="ENL_dom"/>
</dbReference>
<keyword evidence="6" id="KW-0325">Glycoprotein</keyword>
<dbReference type="PANTHER" id="PTHR33021">
    <property type="entry name" value="BLUE COPPER PROTEIN"/>
    <property type="match status" value="1"/>
</dbReference>
<evidence type="ECO:0000256" key="7">
    <source>
        <dbReference type="ARBA" id="ARBA00023288"/>
    </source>
</evidence>
<evidence type="ECO:0000256" key="8">
    <source>
        <dbReference type="ARBA" id="ARBA00035011"/>
    </source>
</evidence>
<keyword evidence="10" id="KW-0812">Transmembrane</keyword>
<evidence type="ECO:0000313" key="14">
    <source>
        <dbReference type="Proteomes" id="UP001552299"/>
    </source>
</evidence>
<evidence type="ECO:0000256" key="4">
    <source>
        <dbReference type="ARBA" id="ARBA00023136"/>
    </source>
</evidence>
<reference evidence="13 14" key="1">
    <citation type="journal article" date="2024" name="Plant Biotechnol. J.">
        <title>Dendrobium thyrsiflorum genome and its molecular insights into genes involved in important horticultural traits.</title>
        <authorList>
            <person name="Chen B."/>
            <person name="Wang J.Y."/>
            <person name="Zheng P.J."/>
            <person name="Li K.L."/>
            <person name="Liang Y.M."/>
            <person name="Chen X.F."/>
            <person name="Zhang C."/>
            <person name="Zhao X."/>
            <person name="He X."/>
            <person name="Zhang G.Q."/>
            <person name="Liu Z.J."/>
            <person name="Xu Q."/>
        </authorList>
    </citation>
    <scope>NUCLEOTIDE SEQUENCE [LARGE SCALE GENOMIC DNA]</scope>
    <source>
        <strain evidence="13">GZMU011</strain>
    </source>
</reference>
<keyword evidence="4 10" id="KW-0472">Membrane</keyword>
<evidence type="ECO:0000256" key="1">
    <source>
        <dbReference type="ARBA" id="ARBA00004589"/>
    </source>
</evidence>
<gene>
    <name evidence="13" type="ORF">M5K25_008067</name>
</gene>
<evidence type="ECO:0000256" key="10">
    <source>
        <dbReference type="SAM" id="Phobius"/>
    </source>
</evidence>
<dbReference type="InterPro" id="IPR039391">
    <property type="entry name" value="Phytocyanin-like"/>
</dbReference>
<keyword evidence="14" id="KW-1185">Reference proteome</keyword>
<keyword evidence="2" id="KW-0336">GPI-anchor</keyword>
<evidence type="ECO:0000256" key="2">
    <source>
        <dbReference type="ARBA" id="ARBA00022622"/>
    </source>
</evidence>
<dbReference type="FunFam" id="2.60.40.420:FF:000010">
    <property type="entry name" value="Early nodulin-like protein 1"/>
    <property type="match status" value="1"/>
</dbReference>
<dbReference type="PROSITE" id="PS51485">
    <property type="entry name" value="PHYTOCYANIN"/>
    <property type="match status" value="1"/>
</dbReference>
<feature type="domain" description="Phytocyanin" evidence="12">
    <location>
        <begin position="21"/>
        <end position="122"/>
    </location>
</feature>
<dbReference type="PANTHER" id="PTHR33021:SF14">
    <property type="entry name" value="OS01G0272700 PROTEIN"/>
    <property type="match status" value="1"/>
</dbReference>
<dbReference type="InterPro" id="IPR008972">
    <property type="entry name" value="Cupredoxin"/>
</dbReference>
<evidence type="ECO:0000256" key="6">
    <source>
        <dbReference type="ARBA" id="ARBA00023180"/>
    </source>
</evidence>
<protein>
    <recommendedName>
        <fullName evidence="12">Phytocyanin domain-containing protein</fullName>
    </recommendedName>
</protein>
<dbReference type="EMBL" id="JANQDX010000007">
    <property type="protein sequence ID" value="KAL0921039.1"/>
    <property type="molecule type" value="Genomic_DNA"/>
</dbReference>
<proteinExistence type="inferred from homology"/>
<dbReference type="Pfam" id="PF02298">
    <property type="entry name" value="Cu_bind_like"/>
    <property type="match status" value="1"/>
</dbReference>
<dbReference type="SUPFAM" id="SSF49503">
    <property type="entry name" value="Cupredoxins"/>
    <property type="match status" value="1"/>
</dbReference>
<evidence type="ECO:0000256" key="3">
    <source>
        <dbReference type="ARBA" id="ARBA00022729"/>
    </source>
</evidence>
<dbReference type="InterPro" id="IPR003245">
    <property type="entry name" value="Phytocyanin_dom"/>
</dbReference>
<evidence type="ECO:0000259" key="12">
    <source>
        <dbReference type="PROSITE" id="PS51485"/>
    </source>
</evidence>
<keyword evidence="3 11" id="KW-0732">Signal</keyword>
<dbReference type="Proteomes" id="UP001552299">
    <property type="component" value="Unassembled WGS sequence"/>
</dbReference>
<organism evidence="13 14">
    <name type="scientific">Dendrobium thyrsiflorum</name>
    <name type="common">Pinecone-like raceme dendrobium</name>
    <name type="synonym">Orchid</name>
    <dbReference type="NCBI Taxonomy" id="117978"/>
    <lineage>
        <taxon>Eukaryota</taxon>
        <taxon>Viridiplantae</taxon>
        <taxon>Streptophyta</taxon>
        <taxon>Embryophyta</taxon>
        <taxon>Tracheophyta</taxon>
        <taxon>Spermatophyta</taxon>
        <taxon>Magnoliopsida</taxon>
        <taxon>Liliopsida</taxon>
        <taxon>Asparagales</taxon>
        <taxon>Orchidaceae</taxon>
        <taxon>Epidendroideae</taxon>
        <taxon>Malaxideae</taxon>
        <taxon>Dendrobiinae</taxon>
        <taxon>Dendrobium</taxon>
    </lineage>
</organism>